<dbReference type="Gene3D" id="2.120.10.30">
    <property type="entry name" value="TolB, C-terminal domain"/>
    <property type="match status" value="1"/>
</dbReference>
<dbReference type="SUPFAM" id="SSF50952">
    <property type="entry name" value="Soluble quinoprotein glucose dehydrogenase"/>
    <property type="match status" value="1"/>
</dbReference>
<keyword evidence="4" id="KW-1185">Reference proteome</keyword>
<dbReference type="InterPro" id="IPR011042">
    <property type="entry name" value="6-blade_b-propeller_TolB-like"/>
</dbReference>
<dbReference type="PANTHER" id="PTHR19328:SF75">
    <property type="entry name" value="ALDOSE SUGAR DEHYDROGENASE YLII"/>
    <property type="match status" value="1"/>
</dbReference>
<evidence type="ECO:0000313" key="4">
    <source>
        <dbReference type="Proteomes" id="UP000189021"/>
    </source>
</evidence>
<feature type="chain" id="PRO_5044337001" evidence="1">
    <location>
        <begin position="23"/>
        <end position="375"/>
    </location>
</feature>
<name>A0AB36JZZ9_9GAMM</name>
<accession>A0AB36JZZ9</accession>
<reference evidence="3 4" key="1">
    <citation type="journal article" date="2017" name="Genome Announc.">
        <title>Draft Genome Sequences of Salinivibrio proteolyticus, Salinivibrio sharmensis, Salinivibrio siamensis, Salinivibrio costicola subsp. alcaliphilus, Salinivibrio costicola subsp. vallismortis, and 29 New Isolates Belonging to the Genus Salinivibrio.</title>
        <authorList>
            <person name="Lopez-Hermoso C."/>
            <person name="de la Haba R.R."/>
            <person name="Sanchez-Porro C."/>
            <person name="Bayliss S.C."/>
            <person name="Feil E.J."/>
            <person name="Ventosa A."/>
        </authorList>
    </citation>
    <scope>NUCLEOTIDE SEQUENCE [LARGE SCALE GENOMIC DNA]</scope>
    <source>
        <strain evidence="3 4">AL184</strain>
    </source>
</reference>
<evidence type="ECO:0000256" key="1">
    <source>
        <dbReference type="SAM" id="SignalP"/>
    </source>
</evidence>
<dbReference type="AlphaFoldDB" id="A0AB36JZZ9"/>
<feature type="domain" description="Glucose/Sorbosone dehydrogenase" evidence="2">
    <location>
        <begin position="41"/>
        <end position="368"/>
    </location>
</feature>
<feature type="signal peptide" evidence="1">
    <location>
        <begin position="1"/>
        <end position="22"/>
    </location>
</feature>
<organism evidence="3 4">
    <name type="scientific">Salinivibrio kushneri</name>
    <dbReference type="NCBI Taxonomy" id="1908198"/>
    <lineage>
        <taxon>Bacteria</taxon>
        <taxon>Pseudomonadati</taxon>
        <taxon>Pseudomonadota</taxon>
        <taxon>Gammaproteobacteria</taxon>
        <taxon>Vibrionales</taxon>
        <taxon>Vibrionaceae</taxon>
        <taxon>Salinivibrio</taxon>
    </lineage>
</organism>
<dbReference type="InterPro" id="IPR012938">
    <property type="entry name" value="Glc/Sorbosone_DH"/>
</dbReference>
<dbReference type="Pfam" id="PF07995">
    <property type="entry name" value="GSDH"/>
    <property type="match status" value="1"/>
</dbReference>
<keyword evidence="1" id="KW-0732">Signal</keyword>
<gene>
    <name evidence="3" type="ORF">BZG00_04570</name>
</gene>
<comment type="caution">
    <text evidence="3">The sequence shown here is derived from an EMBL/GenBank/DDBJ whole genome shotgun (WGS) entry which is preliminary data.</text>
</comment>
<evidence type="ECO:0000259" key="2">
    <source>
        <dbReference type="Pfam" id="PF07995"/>
    </source>
</evidence>
<dbReference type="RefSeq" id="WP_069360950.1">
    <property type="nucleotide sequence ID" value="NZ_CP040022.1"/>
</dbReference>
<sequence>MRLSHSLCLVVLFLGTIGAAVAKTINTEAVSLRVETLKSGFSHPWGITELPDGDLLITERNGKLKRLTPNGLVVSILGTPKNVFQEGQGGLLDITLAPDFATNQRLYLSYAAVDERGQAGTEVMMATLSKDVLIDSRVIFKAFPKRSGGRHFGSRLLATSEHLYITLGDRGHRDRAQFADDHLGTLVRLNLDGTVPETNPFTQVNDKRAEVFSFGHRNIQGIALDNTGTRIWAHEHGPQGGDELNVILAGENYGWPTITHGVNYGLGTQIGEGTSKPGMRQPVYYWDPSIAPSGMTMVNSQQFPMWKEDLLLGSLKFGLLVRLELENGQVTHEERMFDGQFGRIRDVIQARDGSLLILTDRRNGSVLRVTPLSQS</sequence>
<dbReference type="PANTHER" id="PTHR19328">
    <property type="entry name" value="HEDGEHOG-INTERACTING PROTEIN"/>
    <property type="match status" value="1"/>
</dbReference>
<proteinExistence type="predicted"/>
<protein>
    <submittedName>
        <fullName evidence="3">Glucose dehydrogenase</fullName>
    </submittedName>
</protein>
<dbReference type="EMBL" id="MUEK01000003">
    <property type="protein sequence ID" value="OOE40684.1"/>
    <property type="molecule type" value="Genomic_DNA"/>
</dbReference>
<dbReference type="Proteomes" id="UP000189021">
    <property type="component" value="Unassembled WGS sequence"/>
</dbReference>
<evidence type="ECO:0000313" key="3">
    <source>
        <dbReference type="EMBL" id="OOE40684.1"/>
    </source>
</evidence>
<dbReference type="InterPro" id="IPR011041">
    <property type="entry name" value="Quinoprot_gluc/sorb_DH_b-prop"/>
</dbReference>